<dbReference type="PROSITE" id="PS52016">
    <property type="entry name" value="TONB_DEPENDENT_REC_3"/>
    <property type="match status" value="1"/>
</dbReference>
<evidence type="ECO:0000256" key="10">
    <source>
        <dbReference type="ARBA" id="ARBA00023237"/>
    </source>
</evidence>
<dbReference type="Gene3D" id="2.40.170.20">
    <property type="entry name" value="TonB-dependent receptor, beta-barrel domain"/>
    <property type="match status" value="1"/>
</dbReference>
<organism evidence="13 14">
    <name type="scientific">Croceicoccus esteveae</name>
    <dbReference type="NCBI Taxonomy" id="3075597"/>
    <lineage>
        <taxon>Bacteria</taxon>
        <taxon>Pseudomonadati</taxon>
        <taxon>Pseudomonadota</taxon>
        <taxon>Alphaproteobacteria</taxon>
        <taxon>Sphingomonadales</taxon>
        <taxon>Erythrobacteraceae</taxon>
        <taxon>Croceicoccus</taxon>
    </lineage>
</organism>
<keyword evidence="8" id="KW-0798">TonB box</keyword>
<dbReference type="PANTHER" id="PTHR32552:SF81">
    <property type="entry name" value="TONB-DEPENDENT OUTER MEMBRANE RECEPTOR"/>
    <property type="match status" value="1"/>
</dbReference>
<sequence length="622" mass="67043">AINITTSAPSFNPEFKGEISVGNYESVQVRASGSAALSDRVAMRLSLTDTTRNKGFIRNVQGGRLADLHSFGVRGQLLFEVADRLSLRLIGDYSDLQQDCCIGSVTTLRTTRVDGSPLPNNFLVRAARFDYVPLPVDPFARLVDLNRPTNLNLQTGGGTAILDVDLGSAAITSVTAWRSLQYSPNIDGDTTSLDIFTNAGVKEEQEQFSQELRIASTGENIIDYVAGVYYFDQRIDDEFFTYYGPDAALWILGPAANSAGPSVAGQAALNGLQVDGTARADTKSYAGFGQVVGHITSRFNLTGGIRYTWEKKSGFFAQEQSGPTLTSEQILLGAQAIRNAFGAVIPRSNAETKESKFSGLITASYAVTNDILGFFTYSRGFKSGGLNLNATAAPRVIAPEKVDSFEVGLKSSVFNKRLTLNLSAFSTRISNYQSQQIDTAVAQTAYIANVGTVRSRGLEADLSLRPMRGLNLFASGSYIDATYRDFTNAPCPVEYLGLQTVCDLSGRNLPGISKYSASIGGTYSAEVSGRTDAYLNADYSYRSKYNATYNLAADSNISGYGVANARIGLRQSSGSWDLSIFARNLFNEDYIININPGAFNTGQSSGGLGDPRTYGVSMRTRL</sequence>
<reference evidence="13 14" key="1">
    <citation type="submission" date="2023-09" db="EMBL/GenBank/DDBJ databases">
        <authorList>
            <person name="Rey-Velasco X."/>
        </authorList>
    </citation>
    <scope>NUCLEOTIDE SEQUENCE [LARGE SCALE GENOMIC DNA]</scope>
    <source>
        <strain evidence="13 14">F390</strain>
    </source>
</reference>
<gene>
    <name evidence="13" type="ORF">RM533_00005</name>
</gene>
<evidence type="ECO:0000259" key="12">
    <source>
        <dbReference type="Pfam" id="PF00593"/>
    </source>
</evidence>
<name>A0ABU2ZDX8_9SPHN</name>
<keyword evidence="9 11" id="KW-0472">Membrane</keyword>
<evidence type="ECO:0000256" key="8">
    <source>
        <dbReference type="ARBA" id="ARBA00023077"/>
    </source>
</evidence>
<dbReference type="InterPro" id="IPR036942">
    <property type="entry name" value="Beta-barrel_TonB_sf"/>
</dbReference>
<evidence type="ECO:0000256" key="5">
    <source>
        <dbReference type="ARBA" id="ARBA00022692"/>
    </source>
</evidence>
<dbReference type="InterPro" id="IPR039426">
    <property type="entry name" value="TonB-dep_rcpt-like"/>
</dbReference>
<keyword evidence="3 11" id="KW-1134">Transmembrane beta strand</keyword>
<evidence type="ECO:0000256" key="6">
    <source>
        <dbReference type="ARBA" id="ARBA00023004"/>
    </source>
</evidence>
<dbReference type="PANTHER" id="PTHR32552">
    <property type="entry name" value="FERRICHROME IRON RECEPTOR-RELATED"/>
    <property type="match status" value="1"/>
</dbReference>
<feature type="non-terminal residue" evidence="13">
    <location>
        <position position="1"/>
    </location>
</feature>
<dbReference type="Proteomes" id="UP001259803">
    <property type="component" value="Unassembled WGS sequence"/>
</dbReference>
<keyword evidence="10 11" id="KW-0998">Cell outer membrane</keyword>
<comment type="subcellular location">
    <subcellularLocation>
        <location evidence="1 11">Cell outer membrane</location>
        <topology evidence="1 11">Multi-pass membrane protein</topology>
    </subcellularLocation>
</comment>
<protein>
    <submittedName>
        <fullName evidence="13">TonB-dependent receptor</fullName>
    </submittedName>
</protein>
<dbReference type="Pfam" id="PF00593">
    <property type="entry name" value="TonB_dep_Rec_b-barrel"/>
    <property type="match status" value="1"/>
</dbReference>
<dbReference type="InterPro" id="IPR000531">
    <property type="entry name" value="Beta-barrel_TonB"/>
</dbReference>
<comment type="similarity">
    <text evidence="11">Belongs to the TonB-dependent receptor family.</text>
</comment>
<keyword evidence="2 11" id="KW-0813">Transport</keyword>
<proteinExistence type="inferred from homology"/>
<keyword evidence="13" id="KW-0675">Receptor</keyword>
<dbReference type="EMBL" id="JAVRHS010000001">
    <property type="protein sequence ID" value="MDT0574561.1"/>
    <property type="molecule type" value="Genomic_DNA"/>
</dbReference>
<evidence type="ECO:0000313" key="14">
    <source>
        <dbReference type="Proteomes" id="UP001259803"/>
    </source>
</evidence>
<evidence type="ECO:0000256" key="9">
    <source>
        <dbReference type="ARBA" id="ARBA00023136"/>
    </source>
</evidence>
<evidence type="ECO:0000256" key="4">
    <source>
        <dbReference type="ARBA" id="ARBA00022496"/>
    </source>
</evidence>
<keyword evidence="4" id="KW-0410">Iron transport</keyword>
<evidence type="ECO:0000256" key="7">
    <source>
        <dbReference type="ARBA" id="ARBA00023065"/>
    </source>
</evidence>
<comment type="caution">
    <text evidence="13">The sequence shown here is derived from an EMBL/GenBank/DDBJ whole genome shotgun (WGS) entry which is preliminary data.</text>
</comment>
<keyword evidence="6" id="KW-0408">Iron</keyword>
<evidence type="ECO:0000256" key="2">
    <source>
        <dbReference type="ARBA" id="ARBA00022448"/>
    </source>
</evidence>
<evidence type="ECO:0000256" key="1">
    <source>
        <dbReference type="ARBA" id="ARBA00004571"/>
    </source>
</evidence>
<keyword evidence="5 11" id="KW-0812">Transmembrane</keyword>
<dbReference type="RefSeq" id="WP_311339146.1">
    <property type="nucleotide sequence ID" value="NZ_JAVRHS010000001.1"/>
</dbReference>
<keyword evidence="7" id="KW-0406">Ion transport</keyword>
<dbReference type="SUPFAM" id="SSF56935">
    <property type="entry name" value="Porins"/>
    <property type="match status" value="1"/>
</dbReference>
<keyword evidence="14" id="KW-1185">Reference proteome</keyword>
<evidence type="ECO:0000256" key="11">
    <source>
        <dbReference type="PROSITE-ProRule" id="PRU01360"/>
    </source>
</evidence>
<feature type="domain" description="TonB-dependent receptor-like beta-barrel" evidence="12">
    <location>
        <begin position="118"/>
        <end position="585"/>
    </location>
</feature>
<accession>A0ABU2ZDX8</accession>
<evidence type="ECO:0000313" key="13">
    <source>
        <dbReference type="EMBL" id="MDT0574561.1"/>
    </source>
</evidence>
<evidence type="ECO:0000256" key="3">
    <source>
        <dbReference type="ARBA" id="ARBA00022452"/>
    </source>
</evidence>